<feature type="region of interest" description="Disordered" evidence="2">
    <location>
        <begin position="568"/>
        <end position="588"/>
    </location>
</feature>
<evidence type="ECO:0000313" key="3">
    <source>
        <dbReference type="EMBL" id="KAK3760003.1"/>
    </source>
</evidence>
<feature type="compositionally biased region" description="Basic and acidic residues" evidence="2">
    <location>
        <begin position="617"/>
        <end position="626"/>
    </location>
</feature>
<dbReference type="AlphaFoldDB" id="A0AAE1D878"/>
<gene>
    <name evidence="3" type="ORF">RRG08_048745</name>
</gene>
<protein>
    <recommendedName>
        <fullName evidence="5">Centrosomal protein of 78 kDa</fullName>
    </recommendedName>
</protein>
<feature type="region of interest" description="Disordered" evidence="2">
    <location>
        <begin position="1"/>
        <end position="38"/>
    </location>
</feature>
<dbReference type="PRINTS" id="PR02062">
    <property type="entry name" value="CENTROSOME78"/>
</dbReference>
<accession>A0AAE1D878</accession>
<dbReference type="EMBL" id="JAWDGP010005048">
    <property type="protein sequence ID" value="KAK3760003.1"/>
    <property type="molecule type" value="Genomic_DNA"/>
</dbReference>
<sequence>MGRKIDGAERWGERLMGQRDEEKEAGDSRHQGMQRHNEAWRDSLRYRRPDLDRMSGLRRITANANPMLGDEGARAFAEALKDDLWLKALDLQACGIGALGARSFLEVLKYNTTLVVLDLRRNPLIERDILHSVMEQLMLNSNGEDGEYKWISEDPTHHRAPVRGQTATNKPRRKTTKVLNSSLGKKTTIKGRNWNNSCSSCNWVTPKSTRRSARTSGLMGKRAEVTQSPGLPWRTAARAHRFRGHPPDQARLRADQSSDLSTSLLYTGAQDEDDTVSELVLEVDPVAARSGRAAAVSADPDFGVRGVTAADGRAADAMIKKLEETHMSLDLNNAKEVRIELEQMRRHMREERLARAKSEQKVVHLMIENRRLTEEVIKLKKAQNGARLAEDESFLESVEASFKQFHAFIDMLREAGMGQLVTMAGLDQTTMPFASGSSDNPYSNGNGKVGKNPYNHLQGSSDNFNKNNSSSNGNDGNDHNTTYANMPLASSAFVTSRQQQQQQRLPSNGDPDVSHSIAASFTEGNPLVIGSRTIGRGSTYDEESDAARQEADELYSRLLQETRGALGRNGVADGASHVSPPAGTSPVQPVSTVNIAKALAESNGGGSSGGDGAVEAQGREFKDSRRYQGKSRPAPQSPDKSGASLSVEEEEGEEPSSPGFSGRGQDDSGAGPQDMMAQDLDSADEDF</sequence>
<dbReference type="InterPro" id="IPR032675">
    <property type="entry name" value="LRR_dom_sf"/>
</dbReference>
<reference evidence="3" key="1">
    <citation type="journal article" date="2023" name="G3 (Bethesda)">
        <title>A reference genome for the long-term kleptoplast-retaining sea slug Elysia crispata morphotype clarki.</title>
        <authorList>
            <person name="Eastman K.E."/>
            <person name="Pendleton A.L."/>
            <person name="Shaikh M.A."/>
            <person name="Suttiyut T."/>
            <person name="Ogas R."/>
            <person name="Tomko P."/>
            <person name="Gavelis G."/>
            <person name="Widhalm J.R."/>
            <person name="Wisecaver J.H."/>
        </authorList>
    </citation>
    <scope>NUCLEOTIDE SEQUENCE</scope>
    <source>
        <strain evidence="3">ECLA1</strain>
    </source>
</reference>
<comment type="caution">
    <text evidence="3">The sequence shown here is derived from an EMBL/GenBank/DDBJ whole genome shotgun (WGS) entry which is preliminary data.</text>
</comment>
<dbReference type="Proteomes" id="UP001283361">
    <property type="component" value="Unassembled WGS sequence"/>
</dbReference>
<dbReference type="Gene3D" id="3.80.10.10">
    <property type="entry name" value="Ribonuclease Inhibitor"/>
    <property type="match status" value="1"/>
</dbReference>
<evidence type="ECO:0008006" key="5">
    <source>
        <dbReference type="Google" id="ProtNLM"/>
    </source>
</evidence>
<organism evidence="3 4">
    <name type="scientific">Elysia crispata</name>
    <name type="common">lettuce slug</name>
    <dbReference type="NCBI Taxonomy" id="231223"/>
    <lineage>
        <taxon>Eukaryota</taxon>
        <taxon>Metazoa</taxon>
        <taxon>Spiralia</taxon>
        <taxon>Lophotrochozoa</taxon>
        <taxon>Mollusca</taxon>
        <taxon>Gastropoda</taxon>
        <taxon>Heterobranchia</taxon>
        <taxon>Euthyneura</taxon>
        <taxon>Panpulmonata</taxon>
        <taxon>Sacoglossa</taxon>
        <taxon>Placobranchoidea</taxon>
        <taxon>Plakobranchidae</taxon>
        <taxon>Elysia</taxon>
    </lineage>
</organism>
<dbReference type="FunFam" id="3.80.10.10:FF:000948">
    <property type="entry name" value="Centrosomal protein 78"/>
    <property type="match status" value="1"/>
</dbReference>
<name>A0AAE1D878_9GAST</name>
<dbReference type="InterPro" id="IPR026212">
    <property type="entry name" value="Cep78"/>
</dbReference>
<dbReference type="PANTHER" id="PTHR24110">
    <property type="entry name" value="CENTROSOMAL PROTEIN OF 78 KDA"/>
    <property type="match status" value="1"/>
</dbReference>
<evidence type="ECO:0000256" key="2">
    <source>
        <dbReference type="SAM" id="MobiDB-lite"/>
    </source>
</evidence>
<dbReference type="SUPFAM" id="SSF52047">
    <property type="entry name" value="RNI-like"/>
    <property type="match status" value="1"/>
</dbReference>
<evidence type="ECO:0000256" key="1">
    <source>
        <dbReference type="SAM" id="Coils"/>
    </source>
</evidence>
<feature type="compositionally biased region" description="Low complexity" evidence="2">
    <location>
        <begin position="459"/>
        <end position="475"/>
    </location>
</feature>
<proteinExistence type="predicted"/>
<feature type="coiled-coil region" evidence="1">
    <location>
        <begin position="331"/>
        <end position="375"/>
    </location>
</feature>
<dbReference type="GO" id="GO:0044782">
    <property type="term" value="P:cilium organization"/>
    <property type="evidence" value="ECO:0007669"/>
    <property type="project" value="TreeGrafter"/>
</dbReference>
<keyword evidence="4" id="KW-1185">Reference proteome</keyword>
<feature type="region of interest" description="Disordered" evidence="2">
    <location>
        <begin position="601"/>
        <end position="687"/>
    </location>
</feature>
<dbReference type="Pfam" id="PF13516">
    <property type="entry name" value="LRR_6"/>
    <property type="match status" value="1"/>
</dbReference>
<evidence type="ECO:0000313" key="4">
    <source>
        <dbReference type="Proteomes" id="UP001283361"/>
    </source>
</evidence>
<dbReference type="SMART" id="SM00368">
    <property type="entry name" value="LRR_RI"/>
    <property type="match status" value="3"/>
</dbReference>
<keyword evidence="1" id="KW-0175">Coiled coil</keyword>
<dbReference type="InterPro" id="IPR001611">
    <property type="entry name" value="Leu-rich_rpt"/>
</dbReference>
<feature type="compositionally biased region" description="Polar residues" evidence="2">
    <location>
        <begin position="432"/>
        <end position="446"/>
    </location>
</feature>
<dbReference type="GO" id="GO:0005813">
    <property type="term" value="C:centrosome"/>
    <property type="evidence" value="ECO:0007669"/>
    <property type="project" value="TreeGrafter"/>
</dbReference>
<dbReference type="GO" id="GO:0036064">
    <property type="term" value="C:ciliary basal body"/>
    <property type="evidence" value="ECO:0007669"/>
    <property type="project" value="TreeGrafter"/>
</dbReference>
<dbReference type="PANTHER" id="PTHR24110:SF3">
    <property type="entry name" value="CENTROSOMAL PROTEIN OF 78 KDA"/>
    <property type="match status" value="1"/>
</dbReference>
<feature type="compositionally biased region" description="Gly residues" evidence="2">
    <location>
        <begin position="603"/>
        <end position="612"/>
    </location>
</feature>
<feature type="region of interest" description="Disordered" evidence="2">
    <location>
        <begin position="432"/>
        <end position="549"/>
    </location>
</feature>